<keyword evidence="2" id="KW-1185">Reference proteome</keyword>
<protein>
    <recommendedName>
        <fullName evidence="3">DNA methylase adenine-specific domain-containing protein</fullName>
    </recommendedName>
</protein>
<proteinExistence type="predicted"/>
<organism evidence="1 2">
    <name type="scientific">Propioniciclava soli</name>
    <dbReference type="NCBI Taxonomy" id="2775081"/>
    <lineage>
        <taxon>Bacteria</taxon>
        <taxon>Bacillati</taxon>
        <taxon>Actinomycetota</taxon>
        <taxon>Actinomycetes</taxon>
        <taxon>Propionibacteriales</taxon>
        <taxon>Propionibacteriaceae</taxon>
        <taxon>Propioniciclava</taxon>
    </lineage>
</organism>
<name>A0ABZ3CBM9_9ACTN</name>
<evidence type="ECO:0000313" key="2">
    <source>
        <dbReference type="Proteomes" id="UP001434337"/>
    </source>
</evidence>
<dbReference type="RefSeq" id="WP_342373433.1">
    <property type="nucleotide sequence ID" value="NZ_CP115965.1"/>
</dbReference>
<accession>A0ABZ3CBM9</accession>
<gene>
    <name evidence="1" type="ORF">PCC79_07455</name>
</gene>
<reference evidence="1 2" key="1">
    <citation type="journal article" date="2023" name="Environ Microbiome">
        <title>A coral-associated actinobacterium mitigates coral bleaching under heat stress.</title>
        <authorList>
            <person name="Li J."/>
            <person name="Zou Y."/>
            <person name="Li Q."/>
            <person name="Zhang J."/>
            <person name="Bourne D.G."/>
            <person name="Lyu Y."/>
            <person name="Liu C."/>
            <person name="Zhang S."/>
        </authorList>
    </citation>
    <scope>NUCLEOTIDE SEQUENCE [LARGE SCALE GENOMIC DNA]</scope>
    <source>
        <strain evidence="1 2">SCSIO 13291</strain>
    </source>
</reference>
<evidence type="ECO:0008006" key="3">
    <source>
        <dbReference type="Google" id="ProtNLM"/>
    </source>
</evidence>
<dbReference type="Proteomes" id="UP001434337">
    <property type="component" value="Chromosome"/>
</dbReference>
<dbReference type="EMBL" id="CP115965">
    <property type="protein sequence ID" value="WZX00012.1"/>
    <property type="molecule type" value="Genomic_DNA"/>
</dbReference>
<evidence type="ECO:0000313" key="1">
    <source>
        <dbReference type="EMBL" id="WZX00012.1"/>
    </source>
</evidence>
<sequence length="827" mass="91808">MPNSYPNETAGQLAFYKEFQPYLPALPEILIASTDGVVKGNLLEFKLAINDTPAVLFQAVKYLSKLRLTGRNVPRNILLIDLNAKVLRVYDALDYRDAIHQTYAISASRENAGFHVVREPEVVHDFLVGGAARVVELLKSDEFVPVDITQECVVPWAERYYREVPGSTKEHLLAANGELRKPARFAGLVTPYHGDDWSEFKRILDRLNDKLKKIELGAFYTPEPYVKKSYELLLTAIGRVPAGNDYVLIDRCAGTGNLQRGLDAIPCPHPDCPGAAASGAEDGEPHTVLSHAIVNTYEKFEYLELLREFAGRVRAVIPPTVAAGEDSGFGTLLNGDALSDRFVLGAPVKKDGDDTADHRAPNATRAYLDDPHCTIILFENPPYADVAGVEANVSGKKESFGWQSSWVKKQMAADPDIKANGTQPLRDLTNLFIWSAFRYYLRLPTDSYVVYSPSKYFKSQGLAQKEFVDGYLFNRRRFHATKDAGVSCVLWGNTDDTTRTEFPLKMYDVDEGDKYDHGDDAIVPGALHKGFDPDSGNISTGSDGVPVVTVHKTSSVFSALFDTRKFPDDTTGIYCETNGREAHRKAITAAVYNPNIVGYLRAYGTSFENIDLYSQLTRCTAYNGNGFHLRSDNFATKLPLFVAGRMASEGRFWIRGVVNRCADNGDNFSHDLGFLKECLLYTALAYHNKCLSFTGSDKREYRNELCLDGDTAARRELDRLAKSHPLTTQEDGLLAQWEAVLAEARKVTKVRRHGADKKVFDPSIPWGLYQIALELNTTHPVTSAKGKVTQIADSPDLNGAINTMKGLLAAYHAKVITPRLWEFGLVK</sequence>